<comment type="caution">
    <text evidence="1">The sequence shown here is derived from an EMBL/GenBank/DDBJ whole genome shotgun (WGS) entry which is preliminary data.</text>
</comment>
<organism evidence="1 2">
    <name type="scientific">Rhynchosporium graminicola</name>
    <dbReference type="NCBI Taxonomy" id="2792576"/>
    <lineage>
        <taxon>Eukaryota</taxon>
        <taxon>Fungi</taxon>
        <taxon>Dikarya</taxon>
        <taxon>Ascomycota</taxon>
        <taxon>Pezizomycotina</taxon>
        <taxon>Leotiomycetes</taxon>
        <taxon>Helotiales</taxon>
        <taxon>Ploettnerulaceae</taxon>
        <taxon>Rhynchosporium</taxon>
    </lineage>
</organism>
<gene>
    <name evidence="1" type="ORF">RCO7_14566</name>
</gene>
<dbReference type="Proteomes" id="UP000178129">
    <property type="component" value="Unassembled WGS sequence"/>
</dbReference>
<evidence type="ECO:0000313" key="2">
    <source>
        <dbReference type="Proteomes" id="UP000178129"/>
    </source>
</evidence>
<evidence type="ECO:0000313" key="1">
    <source>
        <dbReference type="EMBL" id="CZS99924.1"/>
    </source>
</evidence>
<keyword evidence="2" id="KW-1185">Reference proteome</keyword>
<proteinExistence type="predicted"/>
<reference evidence="2" key="1">
    <citation type="submission" date="2016-03" db="EMBL/GenBank/DDBJ databases">
        <authorList>
            <person name="Ploux O."/>
        </authorList>
    </citation>
    <scope>NUCLEOTIDE SEQUENCE [LARGE SCALE GENOMIC DNA]</scope>
    <source>
        <strain evidence="2">UK7</strain>
    </source>
</reference>
<protein>
    <submittedName>
        <fullName evidence="1">Uncharacterized protein</fullName>
    </submittedName>
</protein>
<dbReference type="AlphaFoldDB" id="A0A1E1KSJ8"/>
<dbReference type="EMBL" id="FJUW01000018">
    <property type="protein sequence ID" value="CZS99924.1"/>
    <property type="molecule type" value="Genomic_DNA"/>
</dbReference>
<sequence length="73" mass="8288">MRIEKVNTINVRIKRTSRSAPPEIIEVGGLCKKILESSRHEKATSFTFDFSINVPLYVSGFSRRIGSVGRENY</sequence>
<name>A0A1E1KSJ8_9HELO</name>
<dbReference type="InParanoid" id="A0A1E1KSJ8"/>
<accession>A0A1E1KSJ8</accession>